<dbReference type="Proteomes" id="UP001210925">
    <property type="component" value="Unassembled WGS sequence"/>
</dbReference>
<comment type="caution">
    <text evidence="1">The sequence shown here is derived from an EMBL/GenBank/DDBJ whole genome shotgun (WGS) entry which is preliminary data.</text>
</comment>
<dbReference type="EMBL" id="JADGKB010000044">
    <property type="protein sequence ID" value="KAJ3256945.1"/>
    <property type="molecule type" value="Genomic_DNA"/>
</dbReference>
<accession>A0AAD5UG98</accession>
<evidence type="ECO:0000313" key="2">
    <source>
        <dbReference type="Proteomes" id="UP001210925"/>
    </source>
</evidence>
<evidence type="ECO:0000313" key="1">
    <source>
        <dbReference type="EMBL" id="KAJ3256945.1"/>
    </source>
</evidence>
<sequence length="102" mass="11288">MTAGPVVNDIPRRPSLEKATSQYQLHPLPKTGIATPSNGMFPGASILRTEQYIGMGFDTKLEKKLASLAEHVRTPSARKPKDAPEPTVRELTMTLYEIHNVF</sequence>
<reference evidence="1" key="1">
    <citation type="submission" date="2020-05" db="EMBL/GenBank/DDBJ databases">
        <title>Phylogenomic resolution of chytrid fungi.</title>
        <authorList>
            <person name="Stajich J.E."/>
            <person name="Amses K."/>
            <person name="Simmons R."/>
            <person name="Seto K."/>
            <person name="Myers J."/>
            <person name="Bonds A."/>
            <person name="Quandt C.A."/>
            <person name="Barry K."/>
            <person name="Liu P."/>
            <person name="Grigoriev I."/>
            <person name="Longcore J.E."/>
            <person name="James T.Y."/>
        </authorList>
    </citation>
    <scope>NUCLEOTIDE SEQUENCE</scope>
    <source>
        <strain evidence="1">PLAUS21</strain>
    </source>
</reference>
<proteinExistence type="predicted"/>
<organism evidence="1 2">
    <name type="scientific">Boothiomyces macroporosus</name>
    <dbReference type="NCBI Taxonomy" id="261099"/>
    <lineage>
        <taxon>Eukaryota</taxon>
        <taxon>Fungi</taxon>
        <taxon>Fungi incertae sedis</taxon>
        <taxon>Chytridiomycota</taxon>
        <taxon>Chytridiomycota incertae sedis</taxon>
        <taxon>Chytridiomycetes</taxon>
        <taxon>Rhizophydiales</taxon>
        <taxon>Terramycetaceae</taxon>
        <taxon>Boothiomyces</taxon>
    </lineage>
</organism>
<protein>
    <submittedName>
        <fullName evidence="1">Uncharacterized protein</fullName>
    </submittedName>
</protein>
<gene>
    <name evidence="1" type="ORF">HK103_005063</name>
</gene>
<dbReference type="AlphaFoldDB" id="A0AAD5UG98"/>
<keyword evidence="2" id="KW-1185">Reference proteome</keyword>
<name>A0AAD5UG98_9FUNG</name>